<feature type="domain" description="VWFA" evidence="2">
    <location>
        <begin position="30"/>
        <end position="198"/>
    </location>
</feature>
<comment type="subcellular location">
    <subcellularLocation>
        <location evidence="1">Secreted</location>
        <location evidence="1">Extracellular space</location>
    </subcellularLocation>
</comment>
<dbReference type="InterPro" id="IPR003961">
    <property type="entry name" value="FN3_dom"/>
</dbReference>
<dbReference type="GO" id="GO:0030246">
    <property type="term" value="F:carbohydrate binding"/>
    <property type="evidence" value="ECO:0007669"/>
    <property type="project" value="InterPro"/>
</dbReference>
<evidence type="ECO:0000313" key="4">
    <source>
        <dbReference type="EMBL" id="TCK93194.1"/>
    </source>
</evidence>
<dbReference type="SMART" id="SM00327">
    <property type="entry name" value="VWA"/>
    <property type="match status" value="1"/>
</dbReference>
<dbReference type="PROSITE" id="PS50234">
    <property type="entry name" value="VWFA"/>
    <property type="match status" value="1"/>
</dbReference>
<dbReference type="CDD" id="cd08547">
    <property type="entry name" value="Type_II_cohesin"/>
    <property type="match status" value="1"/>
</dbReference>
<dbReference type="SUPFAM" id="SSF49265">
    <property type="entry name" value="Fibronectin type III"/>
    <property type="match status" value="4"/>
</dbReference>
<proteinExistence type="predicted"/>
<evidence type="ECO:0000259" key="2">
    <source>
        <dbReference type="PROSITE" id="PS50234"/>
    </source>
</evidence>
<dbReference type="RefSeq" id="WP_132282110.1">
    <property type="nucleotide sequence ID" value="NZ_SMGQ01000012.1"/>
</dbReference>
<dbReference type="InterPro" id="IPR036116">
    <property type="entry name" value="FN3_sf"/>
</dbReference>
<protein>
    <submittedName>
        <fullName evidence="4">von Willebrand factor type A domain-containing protein</fullName>
    </submittedName>
</protein>
<comment type="caution">
    <text evidence="4">The sequence shown here is derived from an EMBL/GenBank/DDBJ whole genome shotgun (WGS) entry which is preliminary data.</text>
</comment>
<dbReference type="Proteomes" id="UP000294545">
    <property type="component" value="Unassembled WGS sequence"/>
</dbReference>
<dbReference type="CDD" id="cd00198">
    <property type="entry name" value="vWFA"/>
    <property type="match status" value="1"/>
</dbReference>
<sequence length="1096" mass="121944">MKKIITLMMACLLMVTMIRPLEVQGKSRIDIVFIIDRSGSMGNDINSVRDNIDTFVNRLTQENIDYRLGLISYERTPTVYAMTTNVNTFKSNLNSINVSGGIENGLDAIKAALDEYTYYANSVKYFVLIGDERVYSQEGHTDNSIIRALNDEGVILTTVGLRGENDVQFKNLANQTGGLYLDITRNFSASLMEIFDQIHRMPNVEILSPTTNQWLGGSNQNFVPSLKVSDPDSDLLTITYNIDGGQELDRRQISNSFQEQIVNLSAFNVAQLSDGNHTLEVTVSDTMDSVSDYVNFRVDNTEPIKNRFDITSVGTNNIAVTGRATDNGSGLAAQPYGFIIGSANSGWRTNTSYGVNNLTPNTSYNVTFQARDTVGNVFSETVSRYTLAQPPNIDVQSTGLTDMNVRLNDDNPSHTQYEIMVDNQYVQANGQLSNTPQRIALNNKSITIQGLEANTRYNVKARAYNEEQIATSQNTLNVYTKPQAPSELMGTPMQESIHLQWQGIEGVQGYVLELNQNKIQLGNVTSYTHTGLSPETTHSYRIAAYNQGGEGAFSETVNITTLPYPPAQPNVPTYTLGKEEIALQWQAVPGATSYELEVNGEIISLTSTNYLHKGLTPESTHTYRLRAVNAGGASSFTPLLTLTTYPYPPETPELSLSDINKNMIQVQWEDVEKAEGYHLMVNGVIMSMGSGLSYTHNNLVPLSTHTYQVRAHNLGGQSLWSAPLEIQTYPEEPDYPKNIMGTASQDSITLTWYLVPYAEYYEIEIDNNTVKRVDDLTFVHKGLNAEEQHTYRVRAVNVSGKSDWSIPVQVSTLPKGNNNYALTNVAAIVTNNQITLSWDTVKDGASYEIEVDGQLQSLGEDTLYRHSGLEPNEFHTYKIRVITESGSSEWCAILSLSTLPNPPDAPEHIYADANLYQIELRWDVMDRATAYDVEIDGDEIITLTETQFRHQGLEPGTAHSYRIRAKNMTDVTAWSQAIVVATQTPDYLVQYEEGETFSFTILANNIQDFNQLYFVLEYDPNELEIVDLFEGTAKKDVNLNGLIEETSIIVNGQEGKILFMVDLNMIPGTSWSGEITSIVFEGLNTGESSIKLLTNE</sequence>
<feature type="domain" description="Fibronectin type-III" evidence="3">
    <location>
        <begin position="732"/>
        <end position="815"/>
    </location>
</feature>
<evidence type="ECO:0000259" key="3">
    <source>
        <dbReference type="PROSITE" id="PS50853"/>
    </source>
</evidence>
<dbReference type="InterPro" id="IPR008965">
    <property type="entry name" value="CBM2/CBM3_carb-bd_dom_sf"/>
</dbReference>
<dbReference type="SMART" id="SM00060">
    <property type="entry name" value="FN3"/>
    <property type="match status" value="8"/>
</dbReference>
<dbReference type="Gene3D" id="2.60.40.680">
    <property type="match status" value="1"/>
</dbReference>
<name>A0A4R1MPG2_9FIRM</name>
<accession>A0A4R1MPG2</accession>
<dbReference type="SUPFAM" id="SSF49384">
    <property type="entry name" value="Carbohydrate-binding domain"/>
    <property type="match status" value="1"/>
</dbReference>
<organism evidence="4 5">
    <name type="scientific">Natranaerovirga hydrolytica</name>
    <dbReference type="NCBI Taxonomy" id="680378"/>
    <lineage>
        <taxon>Bacteria</taxon>
        <taxon>Bacillati</taxon>
        <taxon>Bacillota</taxon>
        <taxon>Clostridia</taxon>
        <taxon>Lachnospirales</taxon>
        <taxon>Natranaerovirgaceae</taxon>
        <taxon>Natranaerovirga</taxon>
    </lineage>
</organism>
<dbReference type="Pfam" id="PF00092">
    <property type="entry name" value="VWA"/>
    <property type="match status" value="1"/>
</dbReference>
<keyword evidence="5" id="KW-1185">Reference proteome</keyword>
<dbReference type="InterPro" id="IPR013783">
    <property type="entry name" value="Ig-like_fold"/>
</dbReference>
<feature type="domain" description="Fibronectin type-III" evidence="3">
    <location>
        <begin position="481"/>
        <end position="564"/>
    </location>
</feature>
<dbReference type="GO" id="GO:0005576">
    <property type="term" value="C:extracellular region"/>
    <property type="evidence" value="ECO:0007669"/>
    <property type="project" value="UniProtKB-SubCell"/>
</dbReference>
<dbReference type="PROSITE" id="PS50853">
    <property type="entry name" value="FN3"/>
    <property type="match status" value="4"/>
</dbReference>
<feature type="domain" description="Fibronectin type-III" evidence="3">
    <location>
        <begin position="565"/>
        <end position="647"/>
    </location>
</feature>
<dbReference type="AlphaFoldDB" id="A0A4R1MPG2"/>
<dbReference type="Gene3D" id="3.40.50.410">
    <property type="entry name" value="von Willebrand factor, type A domain"/>
    <property type="match status" value="1"/>
</dbReference>
<dbReference type="SUPFAM" id="SSF53300">
    <property type="entry name" value="vWA-like"/>
    <property type="match status" value="1"/>
</dbReference>
<dbReference type="OrthoDB" id="1936882at2"/>
<feature type="domain" description="Fibronectin type-III" evidence="3">
    <location>
        <begin position="648"/>
        <end position="731"/>
    </location>
</feature>
<reference evidence="4 5" key="1">
    <citation type="submission" date="2019-03" db="EMBL/GenBank/DDBJ databases">
        <title>Genomic Encyclopedia of Type Strains, Phase IV (KMG-IV): sequencing the most valuable type-strain genomes for metagenomic binning, comparative biology and taxonomic classification.</title>
        <authorList>
            <person name="Goeker M."/>
        </authorList>
    </citation>
    <scope>NUCLEOTIDE SEQUENCE [LARGE SCALE GENOMIC DNA]</scope>
    <source>
        <strain evidence="4 5">DSM 24176</strain>
    </source>
</reference>
<evidence type="ECO:0000256" key="1">
    <source>
        <dbReference type="ARBA" id="ARBA00004239"/>
    </source>
</evidence>
<gene>
    <name evidence="4" type="ORF">EDC19_1383</name>
</gene>
<dbReference type="PANTHER" id="PTHR24099:SF11">
    <property type="entry name" value="FIBRONECTIN TYPE III DOMAIN-CONTAINING 3BA-RELATED"/>
    <property type="match status" value="1"/>
</dbReference>
<dbReference type="InterPro" id="IPR050617">
    <property type="entry name" value="E3_ligase_FN3/SPRY"/>
</dbReference>
<dbReference type="Gene3D" id="2.60.40.10">
    <property type="entry name" value="Immunoglobulins"/>
    <property type="match status" value="8"/>
</dbReference>
<dbReference type="InterPro" id="IPR036465">
    <property type="entry name" value="vWFA_dom_sf"/>
</dbReference>
<dbReference type="InterPro" id="IPR002035">
    <property type="entry name" value="VWF_A"/>
</dbReference>
<dbReference type="Pfam" id="PF00041">
    <property type="entry name" value="fn3"/>
    <property type="match status" value="1"/>
</dbReference>
<dbReference type="PANTHER" id="PTHR24099">
    <property type="entry name" value="E3 UBIQUITIN-PROTEIN LIGASE TRIM36-RELATED"/>
    <property type="match status" value="1"/>
</dbReference>
<dbReference type="CDD" id="cd00063">
    <property type="entry name" value="FN3"/>
    <property type="match status" value="7"/>
</dbReference>
<dbReference type="EMBL" id="SMGQ01000012">
    <property type="protein sequence ID" value="TCK93194.1"/>
    <property type="molecule type" value="Genomic_DNA"/>
</dbReference>
<evidence type="ECO:0000313" key="5">
    <source>
        <dbReference type="Proteomes" id="UP000294545"/>
    </source>
</evidence>